<keyword evidence="2" id="KW-1185">Reference proteome</keyword>
<accession>A0ACB0KDB2</accession>
<evidence type="ECO:0000313" key="1">
    <source>
        <dbReference type="EMBL" id="CAJ2654463.1"/>
    </source>
</evidence>
<dbReference type="Proteomes" id="UP001177021">
    <property type="component" value="Unassembled WGS sequence"/>
</dbReference>
<dbReference type="EMBL" id="CASHSV030000206">
    <property type="protein sequence ID" value="CAJ2654463.1"/>
    <property type="molecule type" value="Genomic_DNA"/>
</dbReference>
<protein>
    <submittedName>
        <fullName evidence="1">Uncharacterized protein</fullName>
    </submittedName>
</protein>
<proteinExistence type="predicted"/>
<name>A0ACB0KDB2_TRIPR</name>
<gene>
    <name evidence="1" type="ORF">MILVUS5_LOCUS21600</name>
</gene>
<organism evidence="1 2">
    <name type="scientific">Trifolium pratense</name>
    <name type="common">Red clover</name>
    <dbReference type="NCBI Taxonomy" id="57577"/>
    <lineage>
        <taxon>Eukaryota</taxon>
        <taxon>Viridiplantae</taxon>
        <taxon>Streptophyta</taxon>
        <taxon>Embryophyta</taxon>
        <taxon>Tracheophyta</taxon>
        <taxon>Spermatophyta</taxon>
        <taxon>Magnoliopsida</taxon>
        <taxon>eudicotyledons</taxon>
        <taxon>Gunneridae</taxon>
        <taxon>Pentapetalae</taxon>
        <taxon>rosids</taxon>
        <taxon>fabids</taxon>
        <taxon>Fabales</taxon>
        <taxon>Fabaceae</taxon>
        <taxon>Papilionoideae</taxon>
        <taxon>50 kb inversion clade</taxon>
        <taxon>NPAAA clade</taxon>
        <taxon>Hologalegina</taxon>
        <taxon>IRL clade</taxon>
        <taxon>Trifolieae</taxon>
        <taxon>Trifolium</taxon>
    </lineage>
</organism>
<evidence type="ECO:0000313" key="2">
    <source>
        <dbReference type="Proteomes" id="UP001177021"/>
    </source>
</evidence>
<comment type="caution">
    <text evidence="1">The sequence shown here is derived from an EMBL/GenBank/DDBJ whole genome shotgun (WGS) entry which is preliminary data.</text>
</comment>
<reference evidence="1" key="1">
    <citation type="submission" date="2023-10" db="EMBL/GenBank/DDBJ databases">
        <authorList>
            <person name="Rodriguez Cubillos JULIANA M."/>
            <person name="De Vega J."/>
        </authorList>
    </citation>
    <scope>NUCLEOTIDE SEQUENCE</scope>
</reference>
<sequence length="1387" mass="152582">MIPTRSSSQNPTRSSSQNHNKKMKPITSTTKPPSPLRRSERNRNVSSSSTSINNHSPVASRTPVSKRHVSPKEKNNPPDEEKDAEVSLNRKVKKMDARVYRRILTRKRSKECQKEINNEDRSTPEDSNVGGGKTDENLKETSLHCKEVFEDCNLSAEDAKATNMSAESRSSGSVKELLENNNATIKPMVVPSNSSTHETSGIPEKVEEETSQMLATMDSDSNESLIRRCVGNDKGGNLTPSKRKSTVVDKCSDVSATLADDDNCNLIVDADPERLVTSRPTKRIRGINNVDTASKSNDEKSCIRNKEGKSGDSVEKPQGNNVETEKIRKQQKSLHLSLKPEIAKLCEILRLPDNVKSMVGKFLEFTMNNYKICTEPVSILQAFQLSLCWTAASLLRHKFDTAASLILAKQHLNFDCKKDAVDEINAMLWDLKDKFLVTTENTNVNCSPKASESSNRTHSNTDITSDVEMTKKDISRISRNIKVSQKDKDQWRKLRRMHQENKRNLKKDLNKEIAEFETGRQIEWNAIVKPSMKKEEMIKKREIQLEFRNKFTTGIAKLKSKYDERLKDLETKYLEAQQKFLESSAPDELSNLVSSKELETPNNDPKVLLSDEVPETSRERATASELSREVAVGFPSTVSNDYPENAAPLNSSSTDQISDGGLDGVVSSRPCSSSSPSNSRPATIYLLKSPSTQQVPDRVLPTVTDGQIPVTVPELSREAAVGFPSTVRSTDCPDNGAPLNSSSTDQIFYVGLDGVVSSTPCSSSSPSNGRPATISFLNSPSSTQQVPGRVLPAITDGQIPVTVPENSSVEAECQLGDNVVVNESIKSDYQEVARRTMTENTLSQETPVSIPVDPIEPQEQVQVQPLSSVESLPSPVCTLPANQSNHVSMVMEPPDQVRQLHSSGILSSNLDSSNLPSVTGGEHRAATNEDALSSQIPEASTEVQNQAVEKPASNLEIDSHSLQVVPPVSNMVLDSLVPGGVRAQSSDTRNMSTHRVINSHPIQTPAQSASRNVQPFFYDPLNYELARIRKLMEQNMKNLEDEKLQLKRNYEKEFEELRRKYDIQRKEIEVKFQEEGKNYDTQYKTVYLHKILAETVIKANFDPRFSGASGMLQGILPYDPGYSQHLFQPSRQPNATWPSPVSNQYCRGPPATNFQNSHASTGSHTMVRPPIPASYNTSRSFSGFSARRPPMNSISSPSGNLQAGGEIRARPLHVTPYRSSTSVPASNLSREFRAPQPHLSPYRPSTSGPASGLSGEIRTPAPHLLPCRPSTFVPPSSLGEVPHGMPSQPAPGNSQWFPGPLPAISQFGPYRAHGHSNTGGFPTPTVSAMDMHMSANSQSSINLPNTQQRTSDLASLNHSQVGTSSSMPATSVQEATPSDVVCLSDDE</sequence>